<gene>
    <name evidence="2" type="ORF">R1sor_023094</name>
</gene>
<comment type="caution">
    <text evidence="2">The sequence shown here is derived from an EMBL/GenBank/DDBJ whole genome shotgun (WGS) entry which is preliminary data.</text>
</comment>
<proteinExistence type="predicted"/>
<dbReference type="AlphaFoldDB" id="A0ABD3GMH4"/>
<evidence type="ECO:0000256" key="1">
    <source>
        <dbReference type="SAM" id="MobiDB-lite"/>
    </source>
</evidence>
<organism evidence="2 3">
    <name type="scientific">Riccia sorocarpa</name>
    <dbReference type="NCBI Taxonomy" id="122646"/>
    <lineage>
        <taxon>Eukaryota</taxon>
        <taxon>Viridiplantae</taxon>
        <taxon>Streptophyta</taxon>
        <taxon>Embryophyta</taxon>
        <taxon>Marchantiophyta</taxon>
        <taxon>Marchantiopsida</taxon>
        <taxon>Marchantiidae</taxon>
        <taxon>Marchantiales</taxon>
        <taxon>Ricciaceae</taxon>
        <taxon>Riccia</taxon>
    </lineage>
</organism>
<name>A0ABD3GMH4_9MARC</name>
<reference evidence="2 3" key="1">
    <citation type="submission" date="2024-09" db="EMBL/GenBank/DDBJ databases">
        <title>Chromosome-scale assembly of Riccia sorocarpa.</title>
        <authorList>
            <person name="Paukszto L."/>
        </authorList>
    </citation>
    <scope>NUCLEOTIDE SEQUENCE [LARGE SCALE GENOMIC DNA]</scope>
    <source>
        <strain evidence="2">LP-2024</strain>
        <tissue evidence="2">Aerial parts of the thallus</tissue>
    </source>
</reference>
<feature type="region of interest" description="Disordered" evidence="1">
    <location>
        <begin position="53"/>
        <end position="121"/>
    </location>
</feature>
<protein>
    <submittedName>
        <fullName evidence="2">Uncharacterized protein</fullName>
    </submittedName>
</protein>
<keyword evidence="3" id="KW-1185">Reference proteome</keyword>
<evidence type="ECO:0000313" key="3">
    <source>
        <dbReference type="Proteomes" id="UP001633002"/>
    </source>
</evidence>
<dbReference type="Proteomes" id="UP001633002">
    <property type="component" value="Unassembled WGS sequence"/>
</dbReference>
<accession>A0ABD3GMH4</accession>
<evidence type="ECO:0000313" key="2">
    <source>
        <dbReference type="EMBL" id="KAL3680138.1"/>
    </source>
</evidence>
<dbReference type="EMBL" id="JBJQOH010000007">
    <property type="protein sequence ID" value="KAL3680138.1"/>
    <property type="molecule type" value="Genomic_DNA"/>
</dbReference>
<sequence length="162" mass="18411">MLLKQLNCAGPALFVAYSRRAWKDRCGTVFEDLRTVTPVKLVLQNAEDDLRGLSKRFTGQREGGPDEEEDLSTTDEPRGEEAFTWRRMDRRGAYEGRGTREREDQELQIKPAAHEEDGRYSQTIIGEVEHQGWDRTAGLALLGLVEFSDVTREPVTREGQVS</sequence>
<feature type="compositionally biased region" description="Basic and acidic residues" evidence="1">
    <location>
        <begin position="75"/>
        <end position="119"/>
    </location>
</feature>